<keyword evidence="2" id="KW-1185">Reference proteome</keyword>
<dbReference type="eggNOG" id="COG1361">
    <property type="taxonomic scope" value="Bacteria"/>
</dbReference>
<sequence>MKIMRNRRLLMATAIILFFFTSLSLLSALELKDGRIKLVLNENNGKFAAYYEKTAASGDYIPFFFARDPRTTGFGFLVGNRIYSMGESSGFSLSTGKEAGGGYFLWKSNAFTVKESFRFIESENSPLSDGFAITITITNITDRPQTIGVHYLFDTYLGEEDSRHFVTDGGLAIQGETEYTAMLPGYWVSPSEISGFGGLQGMVQGRGLSVPDRIVFANWKRLQENTWNFSVQSSRNFNMLPYSVNDSAVCYYYLPKKVAPGEKRDISLAFGLYSGSRFSASTGEKSSDIEELYNKTVDKGGLAPDDTRGQVTEDLATVNDLIDKIDELLTYPESVNEEDIEVLHQIFSTLDQRKATYERR</sequence>
<proteinExistence type="predicted"/>
<organism evidence="1 2">
    <name type="scientific">Sediminispirochaeta smaragdinae (strain DSM 11293 / JCM 15392 / SEBR 4228)</name>
    <name type="common">Spirochaeta smaragdinae</name>
    <dbReference type="NCBI Taxonomy" id="573413"/>
    <lineage>
        <taxon>Bacteria</taxon>
        <taxon>Pseudomonadati</taxon>
        <taxon>Spirochaetota</taxon>
        <taxon>Spirochaetia</taxon>
        <taxon>Spirochaetales</taxon>
        <taxon>Spirochaetaceae</taxon>
        <taxon>Sediminispirochaeta</taxon>
    </lineage>
</organism>
<dbReference type="AlphaFoldDB" id="E1R2Y4"/>
<dbReference type="Proteomes" id="UP000002318">
    <property type="component" value="Chromosome"/>
</dbReference>
<name>E1R2Y4_SEDSS</name>
<dbReference type="RefSeq" id="WP_013254634.1">
    <property type="nucleotide sequence ID" value="NC_014364.1"/>
</dbReference>
<reference evidence="1 2" key="1">
    <citation type="journal article" date="2010" name="Stand. Genomic Sci.">
        <title>Complete genome sequence of Spirochaeta smaragdinae type strain (SEBR 4228).</title>
        <authorList>
            <person name="Mavromatis K."/>
            <person name="Yasawong M."/>
            <person name="Chertkov O."/>
            <person name="Lapidus A."/>
            <person name="Lucas S."/>
            <person name="Nolan M."/>
            <person name="Del Rio T.G."/>
            <person name="Tice H."/>
            <person name="Cheng J.F."/>
            <person name="Pitluck S."/>
            <person name="Liolios K."/>
            <person name="Ivanova N."/>
            <person name="Tapia R."/>
            <person name="Han C."/>
            <person name="Bruce D."/>
            <person name="Goodwin L."/>
            <person name="Pati A."/>
            <person name="Chen A."/>
            <person name="Palaniappan K."/>
            <person name="Land M."/>
            <person name="Hauser L."/>
            <person name="Chang Y.J."/>
            <person name="Jeffries C.D."/>
            <person name="Detter J.C."/>
            <person name="Rohde M."/>
            <person name="Brambilla E."/>
            <person name="Spring S."/>
            <person name="Goker M."/>
            <person name="Sikorski J."/>
            <person name="Woyke T."/>
            <person name="Bristow J."/>
            <person name="Eisen J.A."/>
            <person name="Markowitz V."/>
            <person name="Hugenholtz P."/>
            <person name="Klenk H.P."/>
            <person name="Kyrpides N.C."/>
        </authorList>
    </citation>
    <scope>NUCLEOTIDE SEQUENCE [LARGE SCALE GENOMIC DNA]</scope>
    <source>
        <strain evidence="2">DSM 11293 / JCM 15392 / SEBR 4228</strain>
    </source>
</reference>
<gene>
    <name evidence="1" type="ordered locus">Spirs_2048</name>
</gene>
<dbReference type="OrthoDB" id="357056at2"/>
<protein>
    <submittedName>
        <fullName evidence="1">Uncharacterized protein</fullName>
    </submittedName>
</protein>
<dbReference type="KEGG" id="ssm:Spirs_2048"/>
<dbReference type="HOGENOM" id="CLU_723381_0_0_12"/>
<evidence type="ECO:0000313" key="2">
    <source>
        <dbReference type="Proteomes" id="UP000002318"/>
    </source>
</evidence>
<dbReference type="STRING" id="573413.Spirs_2048"/>
<accession>E1R2Y4</accession>
<evidence type="ECO:0000313" key="1">
    <source>
        <dbReference type="EMBL" id="ADK81170.1"/>
    </source>
</evidence>
<dbReference type="EMBL" id="CP002116">
    <property type="protein sequence ID" value="ADK81170.1"/>
    <property type="molecule type" value="Genomic_DNA"/>
</dbReference>